<name>A0A5P8P018_9BACT</name>
<evidence type="ECO:0008006" key="4">
    <source>
        <dbReference type="Google" id="ProtNLM"/>
    </source>
</evidence>
<gene>
    <name evidence="2" type="ORF">FJR48_04630</name>
</gene>
<keyword evidence="1" id="KW-0732">Signal</keyword>
<reference evidence="2 3" key="1">
    <citation type="submission" date="2019-09" db="EMBL/GenBank/DDBJ databases">
        <title>Sulfurimonas gotlandica sp. nov., a chemoautotrophic and psychrotolerant epsilonproteobacterium isolated from a pelagic redoxcline, and an emended description of the genus Sulfurimonas.</title>
        <authorList>
            <person name="Wang S."/>
            <person name="Jiang L."/>
            <person name="Shao S."/>
        </authorList>
    </citation>
    <scope>NUCLEOTIDE SEQUENCE [LARGE SCALE GENOMIC DNA]</scope>
    <source>
        <strain evidence="2 3">GYSZ_1</strain>
    </source>
</reference>
<dbReference type="Proteomes" id="UP000326944">
    <property type="component" value="Chromosome"/>
</dbReference>
<dbReference type="EMBL" id="CP043617">
    <property type="protein sequence ID" value="QFR49048.1"/>
    <property type="molecule type" value="Genomic_DNA"/>
</dbReference>
<feature type="signal peptide" evidence="1">
    <location>
        <begin position="1"/>
        <end position="18"/>
    </location>
</feature>
<evidence type="ECO:0000313" key="3">
    <source>
        <dbReference type="Proteomes" id="UP000326944"/>
    </source>
</evidence>
<accession>A0A5P8P018</accession>
<feature type="chain" id="PRO_5024907853" description="Phosphate-selective porin O and P" evidence="1">
    <location>
        <begin position="19"/>
        <end position="363"/>
    </location>
</feature>
<dbReference type="OrthoDB" id="5487893at2"/>
<evidence type="ECO:0000313" key="2">
    <source>
        <dbReference type="EMBL" id="QFR49048.1"/>
    </source>
</evidence>
<proteinExistence type="predicted"/>
<dbReference type="Pfam" id="PF07396">
    <property type="entry name" value="Porin_O_P"/>
    <property type="match status" value="1"/>
</dbReference>
<dbReference type="SUPFAM" id="SSF56935">
    <property type="entry name" value="Porins"/>
    <property type="match status" value="1"/>
</dbReference>
<dbReference type="RefSeq" id="WP_152306991.1">
    <property type="nucleotide sequence ID" value="NZ_CP043617.1"/>
</dbReference>
<evidence type="ECO:0000256" key="1">
    <source>
        <dbReference type="SAM" id="SignalP"/>
    </source>
</evidence>
<dbReference type="KEGG" id="sulg:FJR48_04630"/>
<dbReference type="InterPro" id="IPR023614">
    <property type="entry name" value="Porin_dom_sf"/>
</dbReference>
<dbReference type="Gene3D" id="2.40.160.10">
    <property type="entry name" value="Porin"/>
    <property type="match status" value="1"/>
</dbReference>
<organism evidence="2 3">
    <name type="scientific">Sulfurimonas lithotrophica</name>
    <dbReference type="NCBI Taxonomy" id="2590022"/>
    <lineage>
        <taxon>Bacteria</taxon>
        <taxon>Pseudomonadati</taxon>
        <taxon>Campylobacterota</taxon>
        <taxon>Epsilonproteobacteria</taxon>
        <taxon>Campylobacterales</taxon>
        <taxon>Sulfurimonadaceae</taxon>
        <taxon>Sulfurimonas</taxon>
    </lineage>
</organism>
<keyword evidence="3" id="KW-1185">Reference proteome</keyword>
<dbReference type="InterPro" id="IPR010870">
    <property type="entry name" value="Porin_O/P"/>
</dbReference>
<protein>
    <recommendedName>
        <fullName evidence="4">Phosphate-selective porin O and P</fullName>
    </recommendedName>
</protein>
<dbReference type="AlphaFoldDB" id="A0A5P8P018"/>
<sequence length="363" mass="41702">MKKWILPFLLLMFSSLYGDWTDKVTINGYFNFEFEEHIKGDKHWRSDEYASFDSDMIDIVLNVNATDRLRLAVDFTWEHGSQSEIDKGNVGYEYAFAEYTLSDKLRIRAGKMFTPFGIYNEIHTAKPSTIILKEPNPTNKMYFISNDEYEQTMLYPRWGTGVALLGNDMIFGMSYDYILQVTNGDLTYGVNKNEYDKDDNNQKAITARVRVDLTDDLQIGASAYHDKMIHYDSSSNALGNMVVDSQGLQLIWHINDDFRLEAEYMTGTLDVEGIKSFRRSGFSILPSYFITDIVNLYFLYSKADPNHDVSKNSVVNYAPGVNIEVDDNMFIKMDYYNVESEVNNPLFGGKDYSEIRAALAIGF</sequence>